<keyword evidence="4 6" id="KW-0698">rRNA processing</keyword>
<dbReference type="InterPro" id="IPR022309">
    <property type="entry name" value="Ribosomal_Se8/biogenesis_NSA2"/>
</dbReference>
<evidence type="ECO:0000256" key="5">
    <source>
        <dbReference type="ARBA" id="ARBA00023242"/>
    </source>
</evidence>
<name>A0AAD1XQU1_EUPCR</name>
<comment type="similarity">
    <text evidence="2 6">Belongs to the eukaryotic ribosomal protein eS8 family. Ribosome biogenesis protein NSA2 subfamily.</text>
</comment>
<proteinExistence type="inferred from homology"/>
<keyword evidence="9" id="KW-1185">Reference proteome</keyword>
<dbReference type="GO" id="GO:0005730">
    <property type="term" value="C:nucleolus"/>
    <property type="evidence" value="ECO:0007669"/>
    <property type="project" value="UniProtKB-SubCell"/>
</dbReference>
<dbReference type="Proteomes" id="UP001295684">
    <property type="component" value="Unassembled WGS sequence"/>
</dbReference>
<comment type="subunit">
    <text evidence="6">Component of the pre-66S ribosomal particle.</text>
</comment>
<dbReference type="GO" id="GO:0006364">
    <property type="term" value="P:rRNA processing"/>
    <property type="evidence" value="ECO:0007669"/>
    <property type="project" value="UniProtKB-KW"/>
</dbReference>
<gene>
    <name evidence="8" type="ORF">ECRASSUSDP1_LOCUS18497</name>
</gene>
<dbReference type="GO" id="GO:0042273">
    <property type="term" value="P:ribosomal large subunit biogenesis"/>
    <property type="evidence" value="ECO:0007669"/>
    <property type="project" value="UniProtKB-ARBA"/>
</dbReference>
<dbReference type="Gene3D" id="2.40.10.310">
    <property type="match status" value="1"/>
</dbReference>
<evidence type="ECO:0000256" key="6">
    <source>
        <dbReference type="RuleBase" id="RU367114"/>
    </source>
</evidence>
<accession>A0AAD1XQU1</accession>
<sequence>MPQGDYIELHTKRNGRRLDHEERSRKREARSKHLIAKNAKYLRGVKAKIFAKERYKEKVEMRKMIKAHEEKDATVKDKQKTDGAIPAYLMDRDEVNRTKVLSNMIKQKRKEKAGKWQLPLEKVKPMSEAEMFKVVKTGKRKRKAYKRMINKVTFVGDNFTRKPPKFERFIRPTGLRFKKAHVTHPELKTTFCLEIIGVKKNPQSALYSTLGVITKGTLIEVNVSELGLVTQTGKIVWGKYAQVTNNPEMDGCINAVLLV</sequence>
<dbReference type="CDD" id="cd11381">
    <property type="entry name" value="NSA2"/>
    <property type="match status" value="1"/>
</dbReference>
<dbReference type="InterPro" id="IPR039411">
    <property type="entry name" value="NSA2_fam"/>
</dbReference>
<evidence type="ECO:0000313" key="9">
    <source>
        <dbReference type="Proteomes" id="UP001295684"/>
    </source>
</evidence>
<keyword evidence="6" id="KW-0687">Ribonucleoprotein</keyword>
<dbReference type="EMBL" id="CAMPGE010018723">
    <property type="protein sequence ID" value="CAI2377114.1"/>
    <property type="molecule type" value="Genomic_DNA"/>
</dbReference>
<feature type="compositionally biased region" description="Basic and acidic residues" evidence="7">
    <location>
        <begin position="7"/>
        <end position="25"/>
    </location>
</feature>
<comment type="caution">
    <text evidence="8">The sequence shown here is derived from an EMBL/GenBank/DDBJ whole genome shotgun (WGS) entry which is preliminary data.</text>
</comment>
<evidence type="ECO:0000256" key="4">
    <source>
        <dbReference type="ARBA" id="ARBA00022552"/>
    </source>
</evidence>
<evidence type="ECO:0000256" key="3">
    <source>
        <dbReference type="ARBA" id="ARBA00022517"/>
    </source>
</evidence>
<keyword evidence="5 6" id="KW-0539">Nucleus</keyword>
<dbReference type="GO" id="GO:0030684">
    <property type="term" value="C:preribosome"/>
    <property type="evidence" value="ECO:0007669"/>
    <property type="project" value="UniProtKB-ARBA"/>
</dbReference>
<comment type="function">
    <text evidence="6">Involved in the biogenesis of the 60S ribosomal subunit. May play a part in the quality control of pre-60S particles.</text>
</comment>
<dbReference type="AlphaFoldDB" id="A0AAD1XQU1"/>
<feature type="region of interest" description="Disordered" evidence="7">
    <location>
        <begin position="1"/>
        <end position="30"/>
    </location>
</feature>
<evidence type="ECO:0000313" key="8">
    <source>
        <dbReference type="EMBL" id="CAI2377114.1"/>
    </source>
</evidence>
<protein>
    <recommendedName>
        <fullName evidence="6">Ribosome biogenesis protein NSA2 homolog</fullName>
    </recommendedName>
</protein>
<comment type="subcellular location">
    <subcellularLocation>
        <location evidence="1 6">Nucleus</location>
        <location evidence="1 6">Nucleolus</location>
    </subcellularLocation>
</comment>
<evidence type="ECO:0000256" key="7">
    <source>
        <dbReference type="SAM" id="MobiDB-lite"/>
    </source>
</evidence>
<dbReference type="FunFam" id="2.40.10.310:FF:000001">
    <property type="entry name" value="NSA2, ribosome biogenesis homolog"/>
    <property type="match status" value="1"/>
</dbReference>
<dbReference type="PANTHER" id="PTHR12642">
    <property type="entry name" value="RIBOSOME BIOGENESIS PROTEIN NSA2 HOMOLOG"/>
    <property type="match status" value="1"/>
</dbReference>
<organism evidence="8 9">
    <name type="scientific">Euplotes crassus</name>
    <dbReference type="NCBI Taxonomy" id="5936"/>
    <lineage>
        <taxon>Eukaryota</taxon>
        <taxon>Sar</taxon>
        <taxon>Alveolata</taxon>
        <taxon>Ciliophora</taxon>
        <taxon>Intramacronucleata</taxon>
        <taxon>Spirotrichea</taxon>
        <taxon>Hypotrichia</taxon>
        <taxon>Euplotida</taxon>
        <taxon>Euplotidae</taxon>
        <taxon>Moneuplotes</taxon>
    </lineage>
</organism>
<dbReference type="Pfam" id="PF01201">
    <property type="entry name" value="Ribosomal_S8e"/>
    <property type="match status" value="1"/>
</dbReference>
<evidence type="ECO:0000256" key="2">
    <source>
        <dbReference type="ARBA" id="ARBA00005424"/>
    </source>
</evidence>
<reference evidence="8" key="1">
    <citation type="submission" date="2023-07" db="EMBL/GenBank/DDBJ databases">
        <authorList>
            <consortium name="AG Swart"/>
            <person name="Singh M."/>
            <person name="Singh A."/>
            <person name="Seah K."/>
            <person name="Emmerich C."/>
        </authorList>
    </citation>
    <scope>NUCLEOTIDE SEQUENCE</scope>
    <source>
        <strain evidence="8">DP1</strain>
    </source>
</reference>
<evidence type="ECO:0000256" key="1">
    <source>
        <dbReference type="ARBA" id="ARBA00004604"/>
    </source>
</evidence>
<keyword evidence="3 6" id="KW-0690">Ribosome biogenesis</keyword>